<sequence>MPKLSSLILKELEIELPSIEKQRTIGKAYFFLRKRQALAKKQIAIEEQFYLKALKQLDQ</sequence>
<dbReference type="Proteomes" id="UP000014018">
    <property type="component" value="Unassembled WGS sequence"/>
</dbReference>
<accession>A0A9W5PXD9</accession>
<organism evidence="1 2">
    <name type="scientific">Bacillus cereus VD133</name>
    <dbReference type="NCBI Taxonomy" id="1053233"/>
    <lineage>
        <taxon>Bacteria</taxon>
        <taxon>Bacillati</taxon>
        <taxon>Bacillota</taxon>
        <taxon>Bacilli</taxon>
        <taxon>Bacillales</taxon>
        <taxon>Bacillaceae</taxon>
        <taxon>Bacillus</taxon>
        <taxon>Bacillus cereus group</taxon>
    </lineage>
</organism>
<protein>
    <recommendedName>
        <fullName evidence="3">Type I restriction modification DNA specificity domain-containing protein</fullName>
    </recommendedName>
</protein>
<dbReference type="EMBL" id="AHFB01000001">
    <property type="protein sequence ID" value="EOO42073.1"/>
    <property type="molecule type" value="Genomic_DNA"/>
</dbReference>
<proteinExistence type="predicted"/>
<evidence type="ECO:0008006" key="3">
    <source>
        <dbReference type="Google" id="ProtNLM"/>
    </source>
</evidence>
<evidence type="ECO:0000313" key="2">
    <source>
        <dbReference type="Proteomes" id="UP000014018"/>
    </source>
</evidence>
<reference evidence="1 2" key="1">
    <citation type="submission" date="2012-12" db="EMBL/GenBank/DDBJ databases">
        <title>The Genome Sequence of Bacillus cereus VD133.</title>
        <authorList>
            <consortium name="The Broad Institute Genome Sequencing Platform"/>
            <consortium name="The Broad Institute Genome Sequencing Center for Infectious Disease"/>
            <person name="Feldgarden M."/>
            <person name="Van der Auwera G.A."/>
            <person name="Mahillon J."/>
            <person name="Duprez V."/>
            <person name="Timmery S."/>
            <person name="Mattelet C."/>
            <person name="Dierick K."/>
            <person name="Sun M."/>
            <person name="Yu Z."/>
            <person name="Zhu L."/>
            <person name="Hu X."/>
            <person name="Shank E.B."/>
            <person name="Swiecicka I."/>
            <person name="Hansen B.M."/>
            <person name="Andrup L."/>
            <person name="Walker B."/>
            <person name="Young S.K."/>
            <person name="Zeng Q."/>
            <person name="Gargeya S."/>
            <person name="Fitzgerald M."/>
            <person name="Haas B."/>
            <person name="Abouelleil A."/>
            <person name="Alvarado L."/>
            <person name="Arachchi H.M."/>
            <person name="Berlin A.M."/>
            <person name="Chapman S.B."/>
            <person name="Dewar J."/>
            <person name="Goldberg J."/>
            <person name="Griggs A."/>
            <person name="Gujja S."/>
            <person name="Hansen M."/>
            <person name="Howarth C."/>
            <person name="Imamovic A."/>
            <person name="Larimer J."/>
            <person name="McCowan C."/>
            <person name="Murphy C."/>
            <person name="Neiman D."/>
            <person name="Pearson M."/>
            <person name="Priest M."/>
            <person name="Roberts A."/>
            <person name="Saif S."/>
            <person name="Shea T."/>
            <person name="Sisk P."/>
            <person name="Sykes S."/>
            <person name="Wortman J."/>
            <person name="Nusbaum C."/>
            <person name="Birren B."/>
        </authorList>
    </citation>
    <scope>NUCLEOTIDE SEQUENCE [LARGE SCALE GENOMIC DNA]</scope>
    <source>
        <strain evidence="1 2">VD133</strain>
    </source>
</reference>
<evidence type="ECO:0000313" key="1">
    <source>
        <dbReference type="EMBL" id="EOO42073.1"/>
    </source>
</evidence>
<dbReference type="AlphaFoldDB" id="A0A9W5PXD9"/>
<gene>
    <name evidence="1" type="ORF">IIU_00218</name>
</gene>
<name>A0A9W5PXD9_BACCE</name>
<comment type="caution">
    <text evidence="1">The sequence shown here is derived from an EMBL/GenBank/DDBJ whole genome shotgun (WGS) entry which is preliminary data.</text>
</comment>